<protein>
    <submittedName>
        <fullName evidence="10">V0 subunit E</fullName>
    </submittedName>
</protein>
<reference evidence="10" key="1">
    <citation type="submission" date="2019-12" db="EMBL/GenBank/DDBJ databases">
        <title>Genome sequence of Babesia ovis.</title>
        <authorList>
            <person name="Yamagishi J."/>
            <person name="Sevinc F."/>
            <person name="Xuan X."/>
        </authorList>
    </citation>
    <scope>NUCLEOTIDE SEQUENCE</scope>
    <source>
        <strain evidence="10">Selcuk</strain>
    </source>
</reference>
<keyword evidence="11" id="KW-1185">Reference proteome</keyword>
<gene>
    <name evidence="10" type="ORF">BaOVIS_002430</name>
</gene>
<keyword evidence="7" id="KW-0406">Ion transport</keyword>
<evidence type="ECO:0000256" key="8">
    <source>
        <dbReference type="ARBA" id="ARBA00023136"/>
    </source>
</evidence>
<evidence type="ECO:0000256" key="9">
    <source>
        <dbReference type="SAM" id="Phobius"/>
    </source>
</evidence>
<feature type="transmembrane region" description="Helical" evidence="9">
    <location>
        <begin position="6"/>
        <end position="29"/>
    </location>
</feature>
<evidence type="ECO:0000256" key="5">
    <source>
        <dbReference type="ARBA" id="ARBA00022781"/>
    </source>
</evidence>
<evidence type="ECO:0000313" key="10">
    <source>
        <dbReference type="EMBL" id="GFE52839.1"/>
    </source>
</evidence>
<accession>A0A9W5TBV0</accession>
<evidence type="ECO:0000313" key="11">
    <source>
        <dbReference type="Proteomes" id="UP001057455"/>
    </source>
</evidence>
<keyword evidence="4 9" id="KW-0812">Transmembrane</keyword>
<sequence>MESSAFIRLMTICYALVGAVVTVGVQLIFRNRYEGKERKEFYMLTLLLVPLGTFCLWLMWFCMYVAQLNPMISPIKHFYDHAEQLQKATA</sequence>
<organism evidence="10 11">
    <name type="scientific">Babesia ovis</name>
    <dbReference type="NCBI Taxonomy" id="5869"/>
    <lineage>
        <taxon>Eukaryota</taxon>
        <taxon>Sar</taxon>
        <taxon>Alveolata</taxon>
        <taxon>Apicomplexa</taxon>
        <taxon>Aconoidasida</taxon>
        <taxon>Piroplasmida</taxon>
        <taxon>Babesiidae</taxon>
        <taxon>Babesia</taxon>
    </lineage>
</organism>
<evidence type="ECO:0000256" key="1">
    <source>
        <dbReference type="ARBA" id="ARBA00004141"/>
    </source>
</evidence>
<comment type="similarity">
    <text evidence="2">Belongs to the V-ATPase e1/e2 subunit family.</text>
</comment>
<evidence type="ECO:0000256" key="2">
    <source>
        <dbReference type="ARBA" id="ARBA00008328"/>
    </source>
</evidence>
<dbReference type="InterPro" id="IPR008389">
    <property type="entry name" value="ATPase_V0-cplx_e1/e2_su"/>
</dbReference>
<dbReference type="AlphaFoldDB" id="A0A9W5TBV0"/>
<evidence type="ECO:0000256" key="6">
    <source>
        <dbReference type="ARBA" id="ARBA00022989"/>
    </source>
</evidence>
<proteinExistence type="inferred from homology"/>
<keyword evidence="6 9" id="KW-1133">Transmembrane helix</keyword>
<evidence type="ECO:0000256" key="3">
    <source>
        <dbReference type="ARBA" id="ARBA00022448"/>
    </source>
</evidence>
<dbReference type="OrthoDB" id="1508846at2759"/>
<evidence type="ECO:0000256" key="4">
    <source>
        <dbReference type="ARBA" id="ARBA00022692"/>
    </source>
</evidence>
<dbReference type="Proteomes" id="UP001057455">
    <property type="component" value="Unassembled WGS sequence"/>
</dbReference>
<dbReference type="Pfam" id="PF05493">
    <property type="entry name" value="ATP_synt_H"/>
    <property type="match status" value="1"/>
</dbReference>
<dbReference type="EMBL" id="BLIY01000003">
    <property type="protein sequence ID" value="GFE52839.1"/>
    <property type="molecule type" value="Genomic_DNA"/>
</dbReference>
<dbReference type="GO" id="GO:0046961">
    <property type="term" value="F:proton-transporting ATPase activity, rotational mechanism"/>
    <property type="evidence" value="ECO:0007669"/>
    <property type="project" value="InterPro"/>
</dbReference>
<evidence type="ECO:0000256" key="7">
    <source>
        <dbReference type="ARBA" id="ARBA00023065"/>
    </source>
</evidence>
<comment type="caution">
    <text evidence="10">The sequence shown here is derived from an EMBL/GenBank/DDBJ whole genome shotgun (WGS) entry which is preliminary data.</text>
</comment>
<name>A0A9W5TBV0_BABOV</name>
<feature type="transmembrane region" description="Helical" evidence="9">
    <location>
        <begin position="41"/>
        <end position="66"/>
    </location>
</feature>
<comment type="subcellular location">
    <subcellularLocation>
        <location evidence="1">Membrane</location>
        <topology evidence="1">Multi-pass membrane protein</topology>
    </subcellularLocation>
</comment>
<dbReference type="GO" id="GO:0033179">
    <property type="term" value="C:proton-transporting V-type ATPase, V0 domain"/>
    <property type="evidence" value="ECO:0007669"/>
    <property type="project" value="InterPro"/>
</dbReference>
<keyword evidence="5" id="KW-0375">Hydrogen ion transport</keyword>
<keyword evidence="8 9" id="KW-0472">Membrane</keyword>
<keyword evidence="3" id="KW-0813">Transport</keyword>